<dbReference type="Gene3D" id="3.30.565.10">
    <property type="entry name" value="Histidine kinase-like ATPase, C-terminal domain"/>
    <property type="match status" value="1"/>
</dbReference>
<dbReference type="InterPro" id="IPR003594">
    <property type="entry name" value="HATPase_dom"/>
</dbReference>
<dbReference type="InterPro" id="IPR036890">
    <property type="entry name" value="HATPase_C_sf"/>
</dbReference>
<dbReference type="PROSITE" id="PS50110">
    <property type="entry name" value="RESPONSE_REGULATORY"/>
    <property type="match status" value="1"/>
</dbReference>
<dbReference type="InterPro" id="IPR036097">
    <property type="entry name" value="HisK_dim/P_sf"/>
</dbReference>
<dbReference type="InterPro" id="IPR005467">
    <property type="entry name" value="His_kinase_dom"/>
</dbReference>
<dbReference type="Gene3D" id="1.10.287.130">
    <property type="match status" value="1"/>
</dbReference>
<dbReference type="RefSeq" id="WP_158871665.1">
    <property type="nucleotide sequence ID" value="NZ_CP046401.1"/>
</dbReference>
<evidence type="ECO:0000256" key="1">
    <source>
        <dbReference type="ARBA" id="ARBA00000085"/>
    </source>
</evidence>
<dbReference type="SMART" id="SM00388">
    <property type="entry name" value="HisKA"/>
    <property type="match status" value="1"/>
</dbReference>
<dbReference type="AlphaFoldDB" id="A0A6I6K599"/>
<dbReference type="SUPFAM" id="SSF52172">
    <property type="entry name" value="CheY-like"/>
    <property type="match status" value="1"/>
</dbReference>
<accession>A0A6I6K599</accession>
<evidence type="ECO:0000256" key="5">
    <source>
        <dbReference type="SAM" id="Coils"/>
    </source>
</evidence>
<feature type="coiled-coil region" evidence="5">
    <location>
        <begin position="130"/>
        <end position="178"/>
    </location>
</feature>
<dbReference type="CDD" id="cd00082">
    <property type="entry name" value="HisKA"/>
    <property type="match status" value="1"/>
</dbReference>
<sequence length="392" mass="44651">MDGKTFKILAVDDNIKNIQVVGSILKESNHIVGFAFDGNQAINLLNNSSDYDLILLDINMPGLNGYDTCKEIRKIKDYKDVPIIFLTALSETENLVRGFEAGGQDYITKPFNAQELMARVQTHIELKYSKEQLKDANKILEKRVEKRTEQLQKANNELQRANEELQNLDQVKADFLKLISHEINTPLNGIIGFTNILKEELVDHKFYKMLDYLDSSAKRLERFSRLSLLVTEFRTNKRTVLPALVETLPIVNEILDLLKKNIEDKNIRIVKKLYATHFYADPSLIKLCIERMITNAVRYTFSGSTVTILAEQMDNSVLLQFIDEGIGFPSKILENPFRLFNVGLEHLDEDKGISLALTKLIMDAHNGKIVIGNNKNPKGAKVGLFFPNKESY</sequence>
<dbReference type="Pfam" id="PF00072">
    <property type="entry name" value="Response_reg"/>
    <property type="match status" value="1"/>
</dbReference>
<dbReference type="InterPro" id="IPR001789">
    <property type="entry name" value="Sig_transdc_resp-reg_receiver"/>
</dbReference>
<feature type="modified residue" description="4-aspartylphosphate" evidence="4">
    <location>
        <position position="57"/>
    </location>
</feature>
<evidence type="ECO:0000313" key="8">
    <source>
        <dbReference type="EMBL" id="QGY47612.1"/>
    </source>
</evidence>
<dbReference type="EMBL" id="CP046401">
    <property type="protein sequence ID" value="QGY47612.1"/>
    <property type="molecule type" value="Genomic_DNA"/>
</dbReference>
<proteinExistence type="predicted"/>
<gene>
    <name evidence="8" type="ORF">GM418_29275</name>
</gene>
<dbReference type="EC" id="2.7.13.3" evidence="2"/>
<dbReference type="SUPFAM" id="SSF47384">
    <property type="entry name" value="Homodimeric domain of signal transducing histidine kinase"/>
    <property type="match status" value="1"/>
</dbReference>
<dbReference type="SUPFAM" id="SSF55874">
    <property type="entry name" value="ATPase domain of HSP90 chaperone/DNA topoisomerase II/histidine kinase"/>
    <property type="match status" value="1"/>
</dbReference>
<dbReference type="InterPro" id="IPR011006">
    <property type="entry name" value="CheY-like_superfamily"/>
</dbReference>
<name>A0A6I6K599_9BACT</name>
<reference evidence="8 9" key="1">
    <citation type="submission" date="2019-11" db="EMBL/GenBank/DDBJ databases">
        <authorList>
            <person name="Zheng R.K."/>
            <person name="Sun C.M."/>
        </authorList>
    </citation>
    <scope>NUCLEOTIDE SEQUENCE [LARGE SCALE GENOMIC DNA]</scope>
    <source>
        <strain evidence="8 9">WC007</strain>
    </source>
</reference>
<evidence type="ECO:0000256" key="3">
    <source>
        <dbReference type="ARBA" id="ARBA00022553"/>
    </source>
</evidence>
<evidence type="ECO:0000259" key="6">
    <source>
        <dbReference type="PROSITE" id="PS50109"/>
    </source>
</evidence>
<dbReference type="SMART" id="SM00387">
    <property type="entry name" value="HATPase_c"/>
    <property type="match status" value="1"/>
</dbReference>
<keyword evidence="9" id="KW-1185">Reference proteome</keyword>
<evidence type="ECO:0000259" key="7">
    <source>
        <dbReference type="PROSITE" id="PS50110"/>
    </source>
</evidence>
<dbReference type="GO" id="GO:0000155">
    <property type="term" value="F:phosphorelay sensor kinase activity"/>
    <property type="evidence" value="ECO:0007669"/>
    <property type="project" value="InterPro"/>
</dbReference>
<dbReference type="Pfam" id="PF00512">
    <property type="entry name" value="HisKA"/>
    <property type="match status" value="1"/>
</dbReference>
<dbReference type="Pfam" id="PF02518">
    <property type="entry name" value="HATPase_c"/>
    <property type="match status" value="1"/>
</dbReference>
<dbReference type="Proteomes" id="UP000428260">
    <property type="component" value="Chromosome"/>
</dbReference>
<evidence type="ECO:0000256" key="4">
    <source>
        <dbReference type="PROSITE-ProRule" id="PRU00169"/>
    </source>
</evidence>
<evidence type="ECO:0000313" key="9">
    <source>
        <dbReference type="Proteomes" id="UP000428260"/>
    </source>
</evidence>
<keyword evidence="5" id="KW-0175">Coiled coil</keyword>
<protein>
    <recommendedName>
        <fullName evidence="2">histidine kinase</fullName>
        <ecNumber evidence="2">2.7.13.3</ecNumber>
    </recommendedName>
</protein>
<keyword evidence="3 4" id="KW-0597">Phosphoprotein</keyword>
<feature type="domain" description="Response regulatory" evidence="7">
    <location>
        <begin position="7"/>
        <end position="124"/>
    </location>
</feature>
<evidence type="ECO:0000256" key="2">
    <source>
        <dbReference type="ARBA" id="ARBA00012438"/>
    </source>
</evidence>
<dbReference type="PANTHER" id="PTHR43547:SF2">
    <property type="entry name" value="HYBRID SIGNAL TRANSDUCTION HISTIDINE KINASE C"/>
    <property type="match status" value="1"/>
</dbReference>
<comment type="catalytic activity">
    <reaction evidence="1">
        <text>ATP + protein L-histidine = ADP + protein N-phospho-L-histidine.</text>
        <dbReference type="EC" id="2.7.13.3"/>
    </reaction>
</comment>
<dbReference type="PROSITE" id="PS50109">
    <property type="entry name" value="HIS_KIN"/>
    <property type="match status" value="1"/>
</dbReference>
<dbReference type="Gene3D" id="3.40.50.2300">
    <property type="match status" value="1"/>
</dbReference>
<dbReference type="SMART" id="SM00448">
    <property type="entry name" value="REC"/>
    <property type="match status" value="1"/>
</dbReference>
<organism evidence="8 9">
    <name type="scientific">Maribellus comscasis</name>
    <dbReference type="NCBI Taxonomy" id="2681766"/>
    <lineage>
        <taxon>Bacteria</taxon>
        <taxon>Pseudomonadati</taxon>
        <taxon>Bacteroidota</taxon>
        <taxon>Bacteroidia</taxon>
        <taxon>Marinilabiliales</taxon>
        <taxon>Prolixibacteraceae</taxon>
        <taxon>Maribellus</taxon>
    </lineage>
</organism>
<dbReference type="KEGG" id="mcos:GM418_29275"/>
<dbReference type="InterPro" id="IPR003661">
    <property type="entry name" value="HisK_dim/P_dom"/>
</dbReference>
<feature type="domain" description="Histidine kinase" evidence="6">
    <location>
        <begin position="178"/>
        <end position="390"/>
    </location>
</feature>
<dbReference type="PANTHER" id="PTHR43547">
    <property type="entry name" value="TWO-COMPONENT HISTIDINE KINASE"/>
    <property type="match status" value="1"/>
</dbReference>